<feature type="domain" description="RNA polymerase sigma-70 region 2" evidence="5">
    <location>
        <begin position="39"/>
        <end position="105"/>
    </location>
</feature>
<evidence type="ECO:0000259" key="6">
    <source>
        <dbReference type="Pfam" id="PF08281"/>
    </source>
</evidence>
<dbReference type="InterPro" id="IPR014284">
    <property type="entry name" value="RNA_pol_sigma-70_dom"/>
</dbReference>
<dbReference type="Pfam" id="PF04542">
    <property type="entry name" value="Sigma70_r2"/>
    <property type="match status" value="1"/>
</dbReference>
<dbReference type="PANTHER" id="PTHR43133:SF51">
    <property type="entry name" value="RNA POLYMERASE SIGMA FACTOR"/>
    <property type="match status" value="1"/>
</dbReference>
<evidence type="ECO:0000259" key="5">
    <source>
        <dbReference type="Pfam" id="PF04542"/>
    </source>
</evidence>
<dbReference type="RefSeq" id="WP_277860530.1">
    <property type="nucleotide sequence ID" value="NZ_JARRAG010000002.1"/>
</dbReference>
<sequence length="230" mass="26054">MDPLFATMQTREEETPSWVEVAALVRSAQAGDREAFGRLVEQFEPTVRAIALRRLGNVGEALELTQEVFLHVMRRLEQLREPERFAGWLRQVAVRMAINHVTRRSAPFTVESSVLEGAFEAVEEPIDALIARERAERLWQALGRLKALDRDTLVAFYIRDLSLIEMADELDVPIGTVKRRLHTARKRLRVELESTAPDDEWTERLDFDADADDDEADALGCVGAGSARGW</sequence>
<dbReference type="InterPro" id="IPR007627">
    <property type="entry name" value="RNA_pol_sigma70_r2"/>
</dbReference>
<dbReference type="Gene3D" id="1.10.1740.10">
    <property type="match status" value="1"/>
</dbReference>
<organism evidence="7 8">
    <name type="scientific">Paludisphaera mucosa</name>
    <dbReference type="NCBI Taxonomy" id="3030827"/>
    <lineage>
        <taxon>Bacteria</taxon>
        <taxon>Pseudomonadati</taxon>
        <taxon>Planctomycetota</taxon>
        <taxon>Planctomycetia</taxon>
        <taxon>Isosphaerales</taxon>
        <taxon>Isosphaeraceae</taxon>
        <taxon>Paludisphaera</taxon>
    </lineage>
</organism>
<dbReference type="NCBIfam" id="TIGR02937">
    <property type="entry name" value="sigma70-ECF"/>
    <property type="match status" value="1"/>
</dbReference>
<dbReference type="SUPFAM" id="SSF88946">
    <property type="entry name" value="Sigma2 domain of RNA polymerase sigma factors"/>
    <property type="match status" value="1"/>
</dbReference>
<proteinExistence type="inferred from homology"/>
<accession>A0ABT6F9D2</accession>
<evidence type="ECO:0000256" key="1">
    <source>
        <dbReference type="ARBA" id="ARBA00010641"/>
    </source>
</evidence>
<keyword evidence="3" id="KW-0731">Sigma factor</keyword>
<dbReference type="SUPFAM" id="SSF88659">
    <property type="entry name" value="Sigma3 and sigma4 domains of RNA polymerase sigma factors"/>
    <property type="match status" value="1"/>
</dbReference>
<gene>
    <name evidence="7" type="ORF">PZE19_10315</name>
</gene>
<protein>
    <submittedName>
        <fullName evidence="7">Sigma-70 family RNA polymerase sigma factor</fullName>
    </submittedName>
</protein>
<evidence type="ECO:0000313" key="8">
    <source>
        <dbReference type="Proteomes" id="UP001216907"/>
    </source>
</evidence>
<evidence type="ECO:0000313" key="7">
    <source>
        <dbReference type="EMBL" id="MDG3004169.1"/>
    </source>
</evidence>
<comment type="similarity">
    <text evidence="1">Belongs to the sigma-70 factor family. ECF subfamily.</text>
</comment>
<dbReference type="PANTHER" id="PTHR43133">
    <property type="entry name" value="RNA POLYMERASE ECF-TYPE SIGMA FACTO"/>
    <property type="match status" value="1"/>
</dbReference>
<dbReference type="Gene3D" id="1.10.10.10">
    <property type="entry name" value="Winged helix-like DNA-binding domain superfamily/Winged helix DNA-binding domain"/>
    <property type="match status" value="1"/>
</dbReference>
<keyword evidence="8" id="KW-1185">Reference proteome</keyword>
<dbReference type="EMBL" id="JARRAG010000002">
    <property type="protein sequence ID" value="MDG3004169.1"/>
    <property type="molecule type" value="Genomic_DNA"/>
</dbReference>
<keyword evidence="2" id="KW-0805">Transcription regulation</keyword>
<comment type="caution">
    <text evidence="7">The sequence shown here is derived from an EMBL/GenBank/DDBJ whole genome shotgun (WGS) entry which is preliminary data.</text>
</comment>
<name>A0ABT6F9D2_9BACT</name>
<dbReference type="CDD" id="cd06171">
    <property type="entry name" value="Sigma70_r4"/>
    <property type="match status" value="1"/>
</dbReference>
<dbReference type="InterPro" id="IPR013249">
    <property type="entry name" value="RNA_pol_sigma70_r4_t2"/>
</dbReference>
<reference evidence="7 8" key="1">
    <citation type="submission" date="2023-03" db="EMBL/GenBank/DDBJ databases">
        <title>Paludisphaera mucosa sp. nov. a novel planctomycete from northern fen.</title>
        <authorList>
            <person name="Ivanova A."/>
        </authorList>
    </citation>
    <scope>NUCLEOTIDE SEQUENCE [LARGE SCALE GENOMIC DNA]</scope>
    <source>
        <strain evidence="7 8">Pla2</strain>
    </source>
</reference>
<dbReference type="InterPro" id="IPR039425">
    <property type="entry name" value="RNA_pol_sigma-70-like"/>
</dbReference>
<evidence type="ECO:0000256" key="4">
    <source>
        <dbReference type="ARBA" id="ARBA00023163"/>
    </source>
</evidence>
<evidence type="ECO:0000256" key="3">
    <source>
        <dbReference type="ARBA" id="ARBA00023082"/>
    </source>
</evidence>
<dbReference type="InterPro" id="IPR036388">
    <property type="entry name" value="WH-like_DNA-bd_sf"/>
</dbReference>
<feature type="domain" description="RNA polymerase sigma factor 70 region 4 type 2" evidence="6">
    <location>
        <begin position="136"/>
        <end position="188"/>
    </location>
</feature>
<keyword evidence="4" id="KW-0804">Transcription</keyword>
<dbReference type="Proteomes" id="UP001216907">
    <property type="component" value="Unassembled WGS sequence"/>
</dbReference>
<dbReference type="InterPro" id="IPR013324">
    <property type="entry name" value="RNA_pol_sigma_r3/r4-like"/>
</dbReference>
<evidence type="ECO:0000256" key="2">
    <source>
        <dbReference type="ARBA" id="ARBA00023015"/>
    </source>
</evidence>
<dbReference type="Pfam" id="PF08281">
    <property type="entry name" value="Sigma70_r4_2"/>
    <property type="match status" value="1"/>
</dbReference>
<dbReference type="InterPro" id="IPR013325">
    <property type="entry name" value="RNA_pol_sigma_r2"/>
</dbReference>